<protein>
    <submittedName>
        <fullName evidence="9">Uncharacterized protein</fullName>
    </submittedName>
</protein>
<dbReference type="AlphaFoldDB" id="A0A9K3CYK3"/>
<dbReference type="Proteomes" id="UP000265618">
    <property type="component" value="Unassembled WGS sequence"/>
</dbReference>
<dbReference type="InterPro" id="IPR011990">
    <property type="entry name" value="TPR-like_helical_dom_sf"/>
</dbReference>
<evidence type="ECO:0000256" key="6">
    <source>
        <dbReference type="ARBA" id="ARBA00023069"/>
    </source>
</evidence>
<evidence type="ECO:0000256" key="5">
    <source>
        <dbReference type="ARBA" id="ARBA00022803"/>
    </source>
</evidence>
<evidence type="ECO:0000256" key="1">
    <source>
        <dbReference type="ARBA" id="ARBA00004138"/>
    </source>
</evidence>
<feature type="non-terminal residue" evidence="9">
    <location>
        <position position="1"/>
    </location>
</feature>
<comment type="caution">
    <text evidence="9">The sequence shown here is derived from an EMBL/GenBank/DDBJ whole genome shotgun (WGS) entry which is preliminary data.</text>
</comment>
<keyword evidence="3" id="KW-0677">Repeat</keyword>
<dbReference type="InterPro" id="IPR039941">
    <property type="entry name" value="TT30"/>
</dbReference>
<evidence type="ECO:0000256" key="8">
    <source>
        <dbReference type="PROSITE-ProRule" id="PRU00339"/>
    </source>
</evidence>
<dbReference type="Pfam" id="PF12895">
    <property type="entry name" value="ANAPC3"/>
    <property type="match status" value="1"/>
</dbReference>
<dbReference type="PANTHER" id="PTHR20931:SF0">
    <property type="entry name" value="TETRATRICOPEPTIDE REPEAT PROTEIN 30"/>
    <property type="match status" value="1"/>
</dbReference>
<dbReference type="PROSITE" id="PS50005">
    <property type="entry name" value="TPR"/>
    <property type="match status" value="1"/>
</dbReference>
<evidence type="ECO:0000313" key="9">
    <source>
        <dbReference type="EMBL" id="GIQ84830.1"/>
    </source>
</evidence>
<accession>A0A9K3CYK3</accession>
<dbReference type="PANTHER" id="PTHR20931">
    <property type="entry name" value="TETRATRICOPEPTIDE REPEAT PROTEIN 30"/>
    <property type="match status" value="1"/>
</dbReference>
<evidence type="ECO:0000256" key="7">
    <source>
        <dbReference type="ARBA" id="ARBA00023273"/>
    </source>
</evidence>
<organism evidence="9 10">
    <name type="scientific">Kipferlia bialata</name>
    <dbReference type="NCBI Taxonomy" id="797122"/>
    <lineage>
        <taxon>Eukaryota</taxon>
        <taxon>Metamonada</taxon>
        <taxon>Carpediemonas-like organisms</taxon>
        <taxon>Kipferlia</taxon>
    </lineage>
</organism>
<gene>
    <name evidence="9" type="ORF">KIPB_006400</name>
</gene>
<name>A0A9K3CYK3_9EUKA</name>
<evidence type="ECO:0000256" key="2">
    <source>
        <dbReference type="ARBA" id="ARBA00009522"/>
    </source>
</evidence>
<evidence type="ECO:0000313" key="10">
    <source>
        <dbReference type="Proteomes" id="UP000265618"/>
    </source>
</evidence>
<dbReference type="GO" id="GO:0005879">
    <property type="term" value="C:axonemal microtubule"/>
    <property type="evidence" value="ECO:0007669"/>
    <property type="project" value="TreeGrafter"/>
</dbReference>
<dbReference type="GO" id="GO:0120170">
    <property type="term" value="F:intraciliary transport particle B binding"/>
    <property type="evidence" value="ECO:0007669"/>
    <property type="project" value="TreeGrafter"/>
</dbReference>
<dbReference type="EMBL" id="BDIP01001641">
    <property type="protein sequence ID" value="GIQ84830.1"/>
    <property type="molecule type" value="Genomic_DNA"/>
</dbReference>
<feature type="repeat" description="TPR" evidence="8">
    <location>
        <begin position="39"/>
        <end position="72"/>
    </location>
</feature>
<evidence type="ECO:0000256" key="4">
    <source>
        <dbReference type="ARBA" id="ARBA00022794"/>
    </source>
</evidence>
<sequence>MNFQEGQLSSVIYGLIRDEQWNDSIEILQQQLAFHPKSRAALSLLGYCHYQTEQFEVSAKYYEQLMQLCPSANYQLNYAQCCLKAGLYKQALKAASFDVPADKEVGAMHLRAACKYEQDDTVGTRQIVESLLSQGRIDDARTYTLQACLLHKEGKFEEALESFEVYICSVIHSVFQ</sequence>
<keyword evidence="4" id="KW-0970">Cilium biogenesis/degradation</keyword>
<dbReference type="Gene3D" id="1.25.40.10">
    <property type="entry name" value="Tetratricopeptide repeat domain"/>
    <property type="match status" value="1"/>
</dbReference>
<dbReference type="Pfam" id="PF13181">
    <property type="entry name" value="TPR_8"/>
    <property type="match status" value="1"/>
</dbReference>
<keyword evidence="10" id="KW-1185">Reference proteome</keyword>
<keyword evidence="6" id="KW-0969">Cilium</keyword>
<dbReference type="SUPFAM" id="SSF48452">
    <property type="entry name" value="TPR-like"/>
    <property type="match status" value="1"/>
</dbReference>
<proteinExistence type="inferred from homology"/>
<reference evidence="9 10" key="1">
    <citation type="journal article" date="2018" name="PLoS ONE">
        <title>The draft genome of Kipferlia bialata reveals reductive genome evolution in fornicate parasites.</title>
        <authorList>
            <person name="Tanifuji G."/>
            <person name="Takabayashi S."/>
            <person name="Kume K."/>
            <person name="Takagi M."/>
            <person name="Nakayama T."/>
            <person name="Kamikawa R."/>
            <person name="Inagaki Y."/>
            <person name="Hashimoto T."/>
        </authorList>
    </citation>
    <scope>NUCLEOTIDE SEQUENCE [LARGE SCALE GENOMIC DNA]</scope>
    <source>
        <strain evidence="9">NY0173</strain>
    </source>
</reference>
<dbReference type="GO" id="GO:0030992">
    <property type="term" value="C:intraciliary transport particle B"/>
    <property type="evidence" value="ECO:0007669"/>
    <property type="project" value="TreeGrafter"/>
</dbReference>
<dbReference type="InterPro" id="IPR019734">
    <property type="entry name" value="TPR_rpt"/>
</dbReference>
<evidence type="ECO:0000256" key="3">
    <source>
        <dbReference type="ARBA" id="ARBA00022737"/>
    </source>
</evidence>
<dbReference type="OrthoDB" id="10249577at2759"/>
<keyword evidence="5 8" id="KW-0802">TPR repeat</keyword>
<keyword evidence="7" id="KW-0966">Cell projection</keyword>
<comment type="subcellular location">
    <subcellularLocation>
        <location evidence="1">Cell projection</location>
        <location evidence="1">Cilium</location>
    </subcellularLocation>
</comment>
<comment type="similarity">
    <text evidence="2">Belongs to the TTC30/dfy-1/fleer family.</text>
</comment>
<dbReference type="GO" id="GO:0042073">
    <property type="term" value="P:intraciliary transport"/>
    <property type="evidence" value="ECO:0007669"/>
    <property type="project" value="TreeGrafter"/>
</dbReference>